<proteinExistence type="predicted"/>
<reference evidence="2 3" key="1">
    <citation type="journal article" date="2013" name="Curr. Biol.">
        <title>The Genome of the Foraminiferan Reticulomyxa filosa.</title>
        <authorList>
            <person name="Glockner G."/>
            <person name="Hulsmann N."/>
            <person name="Schleicher M."/>
            <person name="Noegel A.A."/>
            <person name="Eichinger L."/>
            <person name="Gallinger C."/>
            <person name="Pawlowski J."/>
            <person name="Sierra R."/>
            <person name="Euteneuer U."/>
            <person name="Pillet L."/>
            <person name="Moustafa A."/>
            <person name="Platzer M."/>
            <person name="Groth M."/>
            <person name="Szafranski K."/>
            <person name="Schliwa M."/>
        </authorList>
    </citation>
    <scope>NUCLEOTIDE SEQUENCE [LARGE SCALE GENOMIC DNA]</scope>
</reference>
<accession>X6M496</accession>
<dbReference type="EMBL" id="ASPP01025653">
    <property type="protein sequence ID" value="ETO07850.1"/>
    <property type="molecule type" value="Genomic_DNA"/>
</dbReference>
<evidence type="ECO:0000313" key="3">
    <source>
        <dbReference type="Proteomes" id="UP000023152"/>
    </source>
</evidence>
<name>X6M496_RETFI</name>
<evidence type="ECO:0000256" key="1">
    <source>
        <dbReference type="SAM" id="MobiDB-lite"/>
    </source>
</evidence>
<protein>
    <submittedName>
        <fullName evidence="2">Uncharacterized protein</fullName>
    </submittedName>
</protein>
<comment type="caution">
    <text evidence="2">The sequence shown here is derived from an EMBL/GenBank/DDBJ whole genome shotgun (WGS) entry which is preliminary data.</text>
</comment>
<organism evidence="2 3">
    <name type="scientific">Reticulomyxa filosa</name>
    <dbReference type="NCBI Taxonomy" id="46433"/>
    <lineage>
        <taxon>Eukaryota</taxon>
        <taxon>Sar</taxon>
        <taxon>Rhizaria</taxon>
        <taxon>Retaria</taxon>
        <taxon>Foraminifera</taxon>
        <taxon>Monothalamids</taxon>
        <taxon>Reticulomyxidae</taxon>
        <taxon>Reticulomyxa</taxon>
    </lineage>
</organism>
<feature type="compositionally biased region" description="Polar residues" evidence="1">
    <location>
        <begin position="256"/>
        <end position="268"/>
    </location>
</feature>
<evidence type="ECO:0000313" key="2">
    <source>
        <dbReference type="EMBL" id="ETO07850.1"/>
    </source>
</evidence>
<keyword evidence="3" id="KW-1185">Reference proteome</keyword>
<sequence>MTTKTSLSLQTGHNKEEYWFINDDDVCLLCNYHHSFYYNHILVQTCSNDWFQIEMNEMNQCIDIIFVILQRISCACLCVYNYKNILKPKAISSCGEMLEKISNKMLQKGKIFFNVIVFRLTKKKRKVLMTPFNINTLLEKRFLAQKCVYLLIASSSIQSPTSEIIDQNKSKMQIKQNTRENGGNKKEYKAFFHYNTCMQRNVTLHNPQEQRMIILLTTIPFEVEMLNDIILPFTKGLLQGEKTKLSEINKNKNSDRSQTMTDLSRHQNVTTNTYSTTHWY</sequence>
<dbReference type="Proteomes" id="UP000023152">
    <property type="component" value="Unassembled WGS sequence"/>
</dbReference>
<dbReference type="AlphaFoldDB" id="X6M496"/>
<feature type="region of interest" description="Disordered" evidence="1">
    <location>
        <begin position="249"/>
        <end position="268"/>
    </location>
</feature>
<gene>
    <name evidence="2" type="ORF">RFI_29537</name>
</gene>